<feature type="compositionally biased region" description="Polar residues" evidence="11">
    <location>
        <begin position="55"/>
        <end position="72"/>
    </location>
</feature>
<evidence type="ECO:0000256" key="8">
    <source>
        <dbReference type="ARBA" id="ARBA00023180"/>
    </source>
</evidence>
<evidence type="ECO:0000256" key="9">
    <source>
        <dbReference type="ARBA" id="ARBA00055847"/>
    </source>
</evidence>
<sequence>MPKLEVSLCPRPYRSESLSRTRRALSAGGSSAPSRKRLRRARRLKPKRWRMRLSRSVTSRAWPGSSSSQHSAQPGLAGGGWSNTSRSRTGPPPPLAAIMEEEEEGAEEAGAGGGASGRAGLAGPVTAGAEGAMGPLRAVTALSVLLLAAGVVLRQPQEPKEVWGYVEVRSKAHMFWWLYYANNPTKEFTELPLVLWLQGGPGSSGCGYGNFEEIGPLDKELKPRNTTWLQAASVLFVDNPVGTGFSYVDDCSLFAQNLTTVVSDMMFFLGEFFKCRPEFQTIPFYIFSESYGGKMAAGVALELHKAVQKGTIKCNFMGTALGDSWISPLDSVLSWGPYLYSTSLLDDNGLAEVTAVAKEIMDAINKNQYGLATELWGKAEGVIEENTDNVNFYNILTKEVPEVKSDEQENLHLMRLYQRHVRKMHQSSLDELMNGPIRKKLRIIPDCVKWGGQSKQVFDNMAEDFMRPVIDIVDQLLAANVNVTVYNGQLDLIVDTMGQEAWIRKLKWPDLEQFSQKRWKALYVSPESTETAAFHKAYKNFAFFWILKAGHMVPADQGEMALKMLRMVTQQQH</sequence>
<dbReference type="Pfam" id="PF00450">
    <property type="entry name" value="Peptidase_S10"/>
    <property type="match status" value="1"/>
</dbReference>
<dbReference type="Ensembl" id="ENSJHYT00000020637.1">
    <property type="protein sequence ID" value="ENSJHYP00000017114.1"/>
    <property type="gene ID" value="ENSJHYG00000013063.1"/>
</dbReference>
<evidence type="ECO:0000256" key="11">
    <source>
        <dbReference type="SAM" id="MobiDB-lite"/>
    </source>
</evidence>
<dbReference type="SUPFAM" id="SSF53474">
    <property type="entry name" value="alpha/beta-Hydrolases"/>
    <property type="match status" value="1"/>
</dbReference>
<dbReference type="PANTHER" id="PTHR11802:SF3">
    <property type="entry name" value="RETINOID-INDUCIBLE SERINE CARBOXYPEPTIDASE"/>
    <property type="match status" value="1"/>
</dbReference>
<feature type="region of interest" description="Disordered" evidence="11">
    <location>
        <begin position="1"/>
        <end position="95"/>
    </location>
</feature>
<evidence type="ECO:0000256" key="7">
    <source>
        <dbReference type="ARBA" id="ARBA00022801"/>
    </source>
</evidence>
<keyword evidence="13" id="KW-1185">Reference proteome</keyword>
<keyword evidence="3" id="KW-0964">Secreted</keyword>
<keyword evidence="8" id="KW-0325">Glycoprotein</keyword>
<evidence type="ECO:0000256" key="3">
    <source>
        <dbReference type="ARBA" id="ARBA00022525"/>
    </source>
</evidence>
<keyword evidence="6" id="KW-0732">Signal</keyword>
<evidence type="ECO:0000313" key="13">
    <source>
        <dbReference type="Proteomes" id="UP000694408"/>
    </source>
</evidence>
<dbReference type="AlphaFoldDB" id="A0A8C5JE39"/>
<dbReference type="GO" id="GO:0005576">
    <property type="term" value="C:extracellular region"/>
    <property type="evidence" value="ECO:0007669"/>
    <property type="project" value="UniProtKB-SubCell"/>
</dbReference>
<comment type="subcellular location">
    <subcellularLocation>
        <location evidence="1">Secreted</location>
    </subcellularLocation>
</comment>
<dbReference type="InterPro" id="IPR029058">
    <property type="entry name" value="AB_hydrolase_fold"/>
</dbReference>
<dbReference type="OMA" id="QEPKEVW"/>
<dbReference type="GO" id="GO:0004185">
    <property type="term" value="F:serine-type carboxypeptidase activity"/>
    <property type="evidence" value="ECO:0007669"/>
    <property type="project" value="UniProtKB-UniRule"/>
</dbReference>
<reference evidence="12" key="2">
    <citation type="submission" date="2025-09" db="UniProtKB">
        <authorList>
            <consortium name="Ensembl"/>
        </authorList>
    </citation>
    <scope>IDENTIFICATION</scope>
</reference>
<dbReference type="GO" id="GO:0006508">
    <property type="term" value="P:proteolysis"/>
    <property type="evidence" value="ECO:0007669"/>
    <property type="project" value="UniProtKB-KW"/>
</dbReference>
<feature type="compositionally biased region" description="Basic residues" evidence="11">
    <location>
        <begin position="34"/>
        <end position="53"/>
    </location>
</feature>
<accession>A0A8C5JE39</accession>
<keyword evidence="4 10" id="KW-0121">Carboxypeptidase</keyword>
<dbReference type="InterPro" id="IPR001563">
    <property type="entry name" value="Peptidase_S10"/>
</dbReference>
<protein>
    <recommendedName>
        <fullName evidence="10">Carboxypeptidase</fullName>
        <ecNumber evidence="10">3.4.16.-</ecNumber>
    </recommendedName>
</protein>
<keyword evidence="5 10" id="KW-0645">Protease</keyword>
<dbReference type="FunFam" id="3.40.50.1820:FF:000075">
    <property type="entry name" value="Carboxypeptidase"/>
    <property type="match status" value="1"/>
</dbReference>
<evidence type="ECO:0000313" key="12">
    <source>
        <dbReference type="Ensembl" id="ENSJHYP00000017114.1"/>
    </source>
</evidence>
<name>A0A8C5JE39_JUNHY</name>
<dbReference type="Gene3D" id="3.40.50.1820">
    <property type="entry name" value="alpha/beta hydrolase"/>
    <property type="match status" value="1"/>
</dbReference>
<comment type="function">
    <text evidence="9">May be involved in vascular wall and kidney homeostasis.</text>
</comment>
<evidence type="ECO:0000256" key="2">
    <source>
        <dbReference type="ARBA" id="ARBA00009431"/>
    </source>
</evidence>
<evidence type="ECO:0000256" key="10">
    <source>
        <dbReference type="RuleBase" id="RU361156"/>
    </source>
</evidence>
<dbReference type="InterPro" id="IPR018202">
    <property type="entry name" value="Ser_caboxypep_ser_AS"/>
</dbReference>
<reference evidence="12" key="1">
    <citation type="submission" date="2025-08" db="UniProtKB">
        <authorList>
            <consortium name="Ensembl"/>
        </authorList>
    </citation>
    <scope>IDENTIFICATION</scope>
</reference>
<comment type="similarity">
    <text evidence="2 10">Belongs to the peptidase S10 family.</text>
</comment>
<evidence type="ECO:0000256" key="4">
    <source>
        <dbReference type="ARBA" id="ARBA00022645"/>
    </source>
</evidence>
<dbReference type="Proteomes" id="UP000694408">
    <property type="component" value="Unplaced"/>
</dbReference>
<dbReference type="PRINTS" id="PR00724">
    <property type="entry name" value="CRBOXYPTASEC"/>
</dbReference>
<dbReference type="PANTHER" id="PTHR11802">
    <property type="entry name" value="SERINE PROTEASE FAMILY S10 SERINE CARBOXYPEPTIDASE"/>
    <property type="match status" value="1"/>
</dbReference>
<organism evidence="12 13">
    <name type="scientific">Junco hyemalis</name>
    <name type="common">Dark-eyed junco</name>
    <dbReference type="NCBI Taxonomy" id="40217"/>
    <lineage>
        <taxon>Eukaryota</taxon>
        <taxon>Metazoa</taxon>
        <taxon>Chordata</taxon>
        <taxon>Craniata</taxon>
        <taxon>Vertebrata</taxon>
        <taxon>Euteleostomi</taxon>
        <taxon>Archelosauria</taxon>
        <taxon>Archosauria</taxon>
        <taxon>Dinosauria</taxon>
        <taxon>Saurischia</taxon>
        <taxon>Theropoda</taxon>
        <taxon>Coelurosauria</taxon>
        <taxon>Aves</taxon>
        <taxon>Neognathae</taxon>
        <taxon>Neoaves</taxon>
        <taxon>Telluraves</taxon>
        <taxon>Australaves</taxon>
        <taxon>Passeriformes</taxon>
        <taxon>Passerellidae</taxon>
        <taxon>Junco</taxon>
    </lineage>
</organism>
<dbReference type="PROSITE" id="PS00131">
    <property type="entry name" value="CARBOXYPEPT_SER_SER"/>
    <property type="match status" value="1"/>
</dbReference>
<evidence type="ECO:0000256" key="6">
    <source>
        <dbReference type="ARBA" id="ARBA00022729"/>
    </source>
</evidence>
<evidence type="ECO:0000256" key="1">
    <source>
        <dbReference type="ARBA" id="ARBA00004613"/>
    </source>
</evidence>
<evidence type="ECO:0000256" key="5">
    <source>
        <dbReference type="ARBA" id="ARBA00022670"/>
    </source>
</evidence>
<keyword evidence="7 10" id="KW-0378">Hydrolase</keyword>
<proteinExistence type="inferred from homology"/>
<dbReference type="EC" id="3.4.16.-" evidence="10"/>